<gene>
    <name evidence="2" type="primary">AUGUSTUS-3.0.2_34402</name>
    <name evidence="2" type="ORF">TcasGA2_TC034402</name>
</gene>
<evidence type="ECO:0000256" key="1">
    <source>
        <dbReference type="SAM" id="MobiDB-lite"/>
    </source>
</evidence>
<keyword evidence="3" id="KW-1185">Reference proteome</keyword>
<feature type="region of interest" description="Disordered" evidence="1">
    <location>
        <begin position="150"/>
        <end position="173"/>
    </location>
</feature>
<dbReference type="EMBL" id="KQ971372">
    <property type="protein sequence ID" value="KYB25301.1"/>
    <property type="molecule type" value="Genomic_DNA"/>
</dbReference>
<proteinExistence type="predicted"/>
<evidence type="ECO:0000313" key="3">
    <source>
        <dbReference type="Proteomes" id="UP000007266"/>
    </source>
</evidence>
<dbReference type="AlphaFoldDB" id="A0A139WBS6"/>
<accession>A0A139WBS6</accession>
<reference evidence="2 3" key="1">
    <citation type="journal article" date="2008" name="Nature">
        <title>The genome of the model beetle and pest Tribolium castaneum.</title>
        <authorList>
            <consortium name="Tribolium Genome Sequencing Consortium"/>
            <person name="Richards S."/>
            <person name="Gibbs R.A."/>
            <person name="Weinstock G.M."/>
            <person name="Brown S.J."/>
            <person name="Denell R."/>
            <person name="Beeman R.W."/>
            <person name="Gibbs R."/>
            <person name="Beeman R.W."/>
            <person name="Brown S.J."/>
            <person name="Bucher G."/>
            <person name="Friedrich M."/>
            <person name="Grimmelikhuijzen C.J."/>
            <person name="Klingler M."/>
            <person name="Lorenzen M."/>
            <person name="Richards S."/>
            <person name="Roth S."/>
            <person name="Schroder R."/>
            <person name="Tautz D."/>
            <person name="Zdobnov E.M."/>
            <person name="Muzny D."/>
            <person name="Gibbs R.A."/>
            <person name="Weinstock G.M."/>
            <person name="Attaway T."/>
            <person name="Bell S."/>
            <person name="Buhay C.J."/>
            <person name="Chandrabose M.N."/>
            <person name="Chavez D."/>
            <person name="Clerk-Blankenburg K.P."/>
            <person name="Cree A."/>
            <person name="Dao M."/>
            <person name="Davis C."/>
            <person name="Chacko J."/>
            <person name="Dinh H."/>
            <person name="Dugan-Rocha S."/>
            <person name="Fowler G."/>
            <person name="Garner T.T."/>
            <person name="Garnes J."/>
            <person name="Gnirke A."/>
            <person name="Hawes A."/>
            <person name="Hernandez J."/>
            <person name="Hines S."/>
            <person name="Holder M."/>
            <person name="Hume J."/>
            <person name="Jhangiani S.N."/>
            <person name="Joshi V."/>
            <person name="Khan Z.M."/>
            <person name="Jackson L."/>
            <person name="Kovar C."/>
            <person name="Kowis A."/>
            <person name="Lee S."/>
            <person name="Lewis L.R."/>
            <person name="Margolis J."/>
            <person name="Morgan M."/>
            <person name="Nazareth L.V."/>
            <person name="Nguyen N."/>
            <person name="Okwuonu G."/>
            <person name="Parker D."/>
            <person name="Richards S."/>
            <person name="Ruiz S.J."/>
            <person name="Santibanez J."/>
            <person name="Savard J."/>
            <person name="Scherer S.E."/>
            <person name="Schneider B."/>
            <person name="Sodergren E."/>
            <person name="Tautz D."/>
            <person name="Vattahil S."/>
            <person name="Villasana D."/>
            <person name="White C.S."/>
            <person name="Wright R."/>
            <person name="Park Y."/>
            <person name="Beeman R.W."/>
            <person name="Lord J."/>
            <person name="Oppert B."/>
            <person name="Lorenzen M."/>
            <person name="Brown S."/>
            <person name="Wang L."/>
            <person name="Savard J."/>
            <person name="Tautz D."/>
            <person name="Richards S."/>
            <person name="Weinstock G."/>
            <person name="Gibbs R.A."/>
            <person name="Liu Y."/>
            <person name="Worley K."/>
            <person name="Weinstock G."/>
            <person name="Elsik C.G."/>
            <person name="Reese J.T."/>
            <person name="Elhaik E."/>
            <person name="Landan G."/>
            <person name="Graur D."/>
            <person name="Arensburger P."/>
            <person name="Atkinson P."/>
            <person name="Beeman R.W."/>
            <person name="Beidler J."/>
            <person name="Brown S.J."/>
            <person name="Demuth J.P."/>
            <person name="Drury D.W."/>
            <person name="Du Y.Z."/>
            <person name="Fujiwara H."/>
            <person name="Lorenzen M."/>
            <person name="Maselli V."/>
            <person name="Osanai M."/>
            <person name="Park Y."/>
            <person name="Robertson H.M."/>
            <person name="Tu Z."/>
            <person name="Wang J.J."/>
            <person name="Wang S."/>
            <person name="Richards S."/>
            <person name="Song H."/>
            <person name="Zhang L."/>
            <person name="Sodergren E."/>
            <person name="Werner D."/>
            <person name="Stanke M."/>
            <person name="Morgenstern B."/>
            <person name="Solovyev V."/>
            <person name="Kosarev P."/>
            <person name="Brown G."/>
            <person name="Chen H.C."/>
            <person name="Ermolaeva O."/>
            <person name="Hlavina W."/>
            <person name="Kapustin Y."/>
            <person name="Kiryutin B."/>
            <person name="Kitts P."/>
            <person name="Maglott D."/>
            <person name="Pruitt K."/>
            <person name="Sapojnikov V."/>
            <person name="Souvorov A."/>
            <person name="Mackey A.J."/>
            <person name="Waterhouse R.M."/>
            <person name="Wyder S."/>
            <person name="Zdobnov E.M."/>
            <person name="Zdobnov E.M."/>
            <person name="Wyder S."/>
            <person name="Kriventseva E.V."/>
            <person name="Kadowaki T."/>
            <person name="Bork P."/>
            <person name="Aranda M."/>
            <person name="Bao R."/>
            <person name="Beermann A."/>
            <person name="Berns N."/>
            <person name="Bolognesi R."/>
            <person name="Bonneton F."/>
            <person name="Bopp D."/>
            <person name="Brown S.J."/>
            <person name="Bucher G."/>
            <person name="Butts T."/>
            <person name="Chaumot A."/>
            <person name="Denell R.E."/>
            <person name="Ferrier D.E."/>
            <person name="Friedrich M."/>
            <person name="Gordon C.M."/>
            <person name="Jindra M."/>
            <person name="Klingler M."/>
            <person name="Lan Q."/>
            <person name="Lattorff H.M."/>
            <person name="Laudet V."/>
            <person name="von Levetsow C."/>
            <person name="Liu Z."/>
            <person name="Lutz R."/>
            <person name="Lynch J.A."/>
            <person name="da Fonseca R.N."/>
            <person name="Posnien N."/>
            <person name="Reuter R."/>
            <person name="Roth S."/>
            <person name="Savard J."/>
            <person name="Schinko J.B."/>
            <person name="Schmitt C."/>
            <person name="Schoppmeier M."/>
            <person name="Schroder R."/>
            <person name="Shippy T.D."/>
            <person name="Simonnet F."/>
            <person name="Marques-Souza H."/>
            <person name="Tautz D."/>
            <person name="Tomoyasu Y."/>
            <person name="Trauner J."/>
            <person name="Van der Zee M."/>
            <person name="Vervoort M."/>
            <person name="Wittkopp N."/>
            <person name="Wimmer E.A."/>
            <person name="Yang X."/>
            <person name="Jones A.K."/>
            <person name="Sattelle D.B."/>
            <person name="Ebert P.R."/>
            <person name="Nelson D."/>
            <person name="Scott J.G."/>
            <person name="Beeman R.W."/>
            <person name="Muthukrishnan S."/>
            <person name="Kramer K.J."/>
            <person name="Arakane Y."/>
            <person name="Beeman R.W."/>
            <person name="Zhu Q."/>
            <person name="Hogenkamp D."/>
            <person name="Dixit R."/>
            <person name="Oppert B."/>
            <person name="Jiang H."/>
            <person name="Zou Z."/>
            <person name="Marshall J."/>
            <person name="Elpidina E."/>
            <person name="Vinokurov K."/>
            <person name="Oppert C."/>
            <person name="Zou Z."/>
            <person name="Evans J."/>
            <person name="Lu Z."/>
            <person name="Zhao P."/>
            <person name="Sumathipala N."/>
            <person name="Altincicek B."/>
            <person name="Vilcinskas A."/>
            <person name="Williams M."/>
            <person name="Hultmark D."/>
            <person name="Hetru C."/>
            <person name="Jiang H."/>
            <person name="Grimmelikhuijzen C.J."/>
            <person name="Hauser F."/>
            <person name="Cazzamali G."/>
            <person name="Williamson M."/>
            <person name="Park Y."/>
            <person name="Li B."/>
            <person name="Tanaka Y."/>
            <person name="Predel R."/>
            <person name="Neupert S."/>
            <person name="Schachtner J."/>
            <person name="Verleyen P."/>
            <person name="Raible F."/>
            <person name="Bork P."/>
            <person name="Friedrich M."/>
            <person name="Walden K.K."/>
            <person name="Robertson H.M."/>
            <person name="Angeli S."/>
            <person name="Foret S."/>
            <person name="Bucher G."/>
            <person name="Schuetz S."/>
            <person name="Maleszka R."/>
            <person name="Wimmer E.A."/>
            <person name="Beeman R.W."/>
            <person name="Lorenzen M."/>
            <person name="Tomoyasu Y."/>
            <person name="Miller S.C."/>
            <person name="Grossmann D."/>
            <person name="Bucher G."/>
        </authorList>
    </citation>
    <scope>NUCLEOTIDE SEQUENCE [LARGE SCALE GENOMIC DNA]</scope>
    <source>
        <strain evidence="2 3">Georgia GA2</strain>
    </source>
</reference>
<protein>
    <submittedName>
        <fullName evidence="2">Uncharacterized protein</fullName>
    </submittedName>
</protein>
<name>A0A139WBS6_TRICA</name>
<feature type="compositionally biased region" description="Polar residues" evidence="1">
    <location>
        <begin position="33"/>
        <end position="48"/>
    </location>
</feature>
<feature type="compositionally biased region" description="Basic and acidic residues" evidence="1">
    <location>
        <begin position="162"/>
        <end position="173"/>
    </location>
</feature>
<organism evidence="2 3">
    <name type="scientific">Tribolium castaneum</name>
    <name type="common">Red flour beetle</name>
    <dbReference type="NCBI Taxonomy" id="7070"/>
    <lineage>
        <taxon>Eukaryota</taxon>
        <taxon>Metazoa</taxon>
        <taxon>Ecdysozoa</taxon>
        <taxon>Arthropoda</taxon>
        <taxon>Hexapoda</taxon>
        <taxon>Insecta</taxon>
        <taxon>Pterygota</taxon>
        <taxon>Neoptera</taxon>
        <taxon>Endopterygota</taxon>
        <taxon>Coleoptera</taxon>
        <taxon>Polyphaga</taxon>
        <taxon>Cucujiformia</taxon>
        <taxon>Tenebrionidae</taxon>
        <taxon>Tenebrionidae incertae sedis</taxon>
        <taxon>Tribolium</taxon>
    </lineage>
</organism>
<dbReference type="Proteomes" id="UP000007266">
    <property type="component" value="Linkage group 9"/>
</dbReference>
<dbReference type="InParanoid" id="A0A139WBS6"/>
<feature type="region of interest" description="Disordered" evidence="1">
    <location>
        <begin position="12"/>
        <end position="48"/>
    </location>
</feature>
<feature type="compositionally biased region" description="Basic and acidic residues" evidence="1">
    <location>
        <begin position="16"/>
        <end position="32"/>
    </location>
</feature>
<evidence type="ECO:0000313" key="2">
    <source>
        <dbReference type="EMBL" id="KYB25301.1"/>
    </source>
</evidence>
<reference evidence="2 3" key="2">
    <citation type="journal article" date="2010" name="Nucleic Acids Res.">
        <title>BeetleBase in 2010: revisions to provide comprehensive genomic information for Tribolium castaneum.</title>
        <authorList>
            <person name="Kim H.S."/>
            <person name="Murphy T."/>
            <person name="Xia J."/>
            <person name="Caragea D."/>
            <person name="Park Y."/>
            <person name="Beeman R.W."/>
            <person name="Lorenzen M.D."/>
            <person name="Butcher S."/>
            <person name="Manak J.R."/>
            <person name="Brown S.J."/>
        </authorList>
    </citation>
    <scope>GENOME REANNOTATION</scope>
    <source>
        <strain evidence="2 3">Georgia GA2</strain>
    </source>
</reference>
<sequence length="173" mass="19323">MKHICFRFYKKKKDKGKLDEEKKSDEALKADEINQTSKPSVNDGKTQSSSVDIDDIIAKAVCNCTRCDNKKNGGGGGGGCNTNTIIIPRDKPSGDGVASLENFLKTEAKLNSRHMEEILNEIQKQRREILEVKDMLDIVIRGRNVRRFAPQKKLGTQNQLTFDDRPAGANEKS</sequence>